<dbReference type="SUPFAM" id="SSF55021">
    <property type="entry name" value="ACT-like"/>
    <property type="match status" value="1"/>
</dbReference>
<keyword evidence="17" id="KW-1185">Reference proteome</keyword>
<dbReference type="InterPro" id="IPR002912">
    <property type="entry name" value="ACT_dom"/>
</dbReference>
<dbReference type="HOGENOM" id="CLU_036368_1_1_11"/>
<evidence type="ECO:0000256" key="10">
    <source>
        <dbReference type="ARBA" id="ARBA00031693"/>
    </source>
</evidence>
<comment type="catalytic activity">
    <reaction evidence="11">
        <text>O-phospho-L-serine + H2O = L-serine + phosphate</text>
        <dbReference type="Rhea" id="RHEA:21208"/>
        <dbReference type="ChEBI" id="CHEBI:15377"/>
        <dbReference type="ChEBI" id="CHEBI:33384"/>
        <dbReference type="ChEBI" id="CHEBI:43474"/>
        <dbReference type="ChEBI" id="CHEBI:57524"/>
        <dbReference type="EC" id="3.1.3.3"/>
    </reaction>
</comment>
<comment type="similarity">
    <text evidence="3">Belongs to the HAD-like hydrolase superfamily. SerB family.</text>
</comment>
<evidence type="ECO:0000256" key="3">
    <source>
        <dbReference type="ARBA" id="ARBA00009184"/>
    </source>
</evidence>
<dbReference type="STRING" id="1229780.BN381_330082"/>
<feature type="coiled-coil region" evidence="14">
    <location>
        <begin position="17"/>
        <end position="44"/>
    </location>
</feature>
<dbReference type="PROSITE" id="PS51671">
    <property type="entry name" value="ACT"/>
    <property type="match status" value="1"/>
</dbReference>
<evidence type="ECO:0000256" key="1">
    <source>
        <dbReference type="ARBA" id="ARBA00001946"/>
    </source>
</evidence>
<evidence type="ECO:0000256" key="7">
    <source>
        <dbReference type="ARBA" id="ARBA00022801"/>
    </source>
</evidence>
<comment type="pathway">
    <text evidence="2">Amino-acid biosynthesis; L-serine biosynthesis; L-serine from 3-phospho-D-glycerate: step 3/3.</text>
</comment>
<evidence type="ECO:0000256" key="14">
    <source>
        <dbReference type="SAM" id="Coils"/>
    </source>
</evidence>
<name>R4Z5Y6_9ACTN</name>
<dbReference type="SUPFAM" id="SSF56784">
    <property type="entry name" value="HAD-like"/>
    <property type="match status" value="1"/>
</dbReference>
<evidence type="ECO:0000256" key="12">
    <source>
        <dbReference type="ARBA" id="ARBA00048523"/>
    </source>
</evidence>
<dbReference type="SFLD" id="SFLDG01136">
    <property type="entry name" value="C1.6:_Phosphoserine_Phosphatas"/>
    <property type="match status" value="1"/>
</dbReference>
<protein>
    <recommendedName>
        <fullName evidence="4">phosphoserine phosphatase</fullName>
        <ecNumber evidence="4">3.1.3.3</ecNumber>
    </recommendedName>
    <alternativeName>
        <fullName evidence="10">O-phosphoserine phosphohydrolase</fullName>
    </alternativeName>
</protein>
<keyword evidence="14" id="KW-0175">Coiled coil</keyword>
<dbReference type="Gene3D" id="3.40.50.1000">
    <property type="entry name" value="HAD superfamily/HAD-like"/>
    <property type="match status" value="1"/>
</dbReference>
<feature type="active site" description="Nucleophile" evidence="13">
    <location>
        <position position="175"/>
    </location>
</feature>
<dbReference type="GO" id="GO:0036424">
    <property type="term" value="F:L-phosphoserine phosphatase activity"/>
    <property type="evidence" value="ECO:0007669"/>
    <property type="project" value="InterPro"/>
</dbReference>
<dbReference type="PANTHER" id="PTHR43344:SF2">
    <property type="entry name" value="PHOSPHOSERINE PHOSPHATASE"/>
    <property type="match status" value="1"/>
</dbReference>
<evidence type="ECO:0000256" key="2">
    <source>
        <dbReference type="ARBA" id="ARBA00005135"/>
    </source>
</evidence>
<dbReference type="Proteomes" id="UP000018291">
    <property type="component" value="Unassembled WGS sequence"/>
</dbReference>
<dbReference type="SFLD" id="SFLDG01137">
    <property type="entry name" value="C1.6.1:_Phosphoserine_Phosphat"/>
    <property type="match status" value="1"/>
</dbReference>
<dbReference type="NCBIfam" id="TIGR00338">
    <property type="entry name" value="serB"/>
    <property type="match status" value="1"/>
</dbReference>
<evidence type="ECO:0000259" key="15">
    <source>
        <dbReference type="PROSITE" id="PS51671"/>
    </source>
</evidence>
<dbReference type="CDD" id="cd07500">
    <property type="entry name" value="HAD_PSP"/>
    <property type="match status" value="1"/>
</dbReference>
<dbReference type="EMBL" id="CANL01000027">
    <property type="protein sequence ID" value="CCM64097.1"/>
    <property type="molecule type" value="Genomic_DNA"/>
</dbReference>
<comment type="caution">
    <text evidence="16">The sequence shown here is derived from an EMBL/GenBank/DDBJ whole genome shotgun (WGS) entry which is preliminary data.</text>
</comment>
<dbReference type="InterPro" id="IPR049148">
    <property type="entry name" value="PSP_ACT"/>
</dbReference>
<evidence type="ECO:0000256" key="5">
    <source>
        <dbReference type="ARBA" id="ARBA00022605"/>
    </source>
</evidence>
<evidence type="ECO:0000256" key="11">
    <source>
        <dbReference type="ARBA" id="ARBA00048138"/>
    </source>
</evidence>
<dbReference type="UniPathway" id="UPA00135">
    <property type="reaction ID" value="UER00198"/>
</dbReference>
<accession>R4Z5Y6</accession>
<dbReference type="SFLD" id="SFLDF00029">
    <property type="entry name" value="phosphoserine_phosphatase"/>
    <property type="match status" value="1"/>
</dbReference>
<evidence type="ECO:0000256" key="13">
    <source>
        <dbReference type="PIRSR" id="PIRSR604469-1"/>
    </source>
</evidence>
<dbReference type="NCBIfam" id="TIGR01488">
    <property type="entry name" value="HAD-SF-IB"/>
    <property type="match status" value="1"/>
</dbReference>
<evidence type="ECO:0000256" key="8">
    <source>
        <dbReference type="ARBA" id="ARBA00022842"/>
    </source>
</evidence>
<comment type="cofactor">
    <cofactor evidence="1">
        <name>Mg(2+)</name>
        <dbReference type="ChEBI" id="CHEBI:18420"/>
    </cofactor>
</comment>
<keyword evidence="7 16" id="KW-0378">Hydrolase</keyword>
<dbReference type="GO" id="GO:0005737">
    <property type="term" value="C:cytoplasm"/>
    <property type="evidence" value="ECO:0007669"/>
    <property type="project" value="TreeGrafter"/>
</dbReference>
<dbReference type="Pfam" id="PF13740">
    <property type="entry name" value="ACT_6"/>
    <property type="match status" value="1"/>
</dbReference>
<keyword evidence="6" id="KW-0479">Metal-binding</keyword>
<dbReference type="EC" id="3.1.3.3" evidence="4"/>
<keyword evidence="9" id="KW-0718">Serine biosynthesis</keyword>
<dbReference type="AlphaFoldDB" id="R4Z5Y6"/>
<evidence type="ECO:0000313" key="17">
    <source>
        <dbReference type="Proteomes" id="UP000018291"/>
    </source>
</evidence>
<evidence type="ECO:0000256" key="4">
    <source>
        <dbReference type="ARBA" id="ARBA00012640"/>
    </source>
</evidence>
<dbReference type="SFLD" id="SFLDS00003">
    <property type="entry name" value="Haloacid_Dehalogenase"/>
    <property type="match status" value="1"/>
</dbReference>
<feature type="domain" description="ACT" evidence="15">
    <location>
        <begin position="5"/>
        <end position="77"/>
    </location>
</feature>
<sequence length="396" mass="41650">MTNLAVRVIGADRPGITADLMSTLAALEADLEDLEQVLVRQRLILAAVVATDRPDSVRRELAAFGARHGLSVQLDEVADAGTQPAETQIVTVLAPTITAAALEIITDTLGSLGANIDRIVRLARYPVYCYELRVSGADAEGIRSAVTAAGAAARVDVAVQRETLGRRAMRLVAFDVDSTLIQGELIDEVAKEAGCGAEVGALTVAAMAGELDFESALRARVALLKGLDVNVLMRIAAEVPFTPGARTLVATLKRLGFDVVAFSGGFSMMTNIVGERLGLDATHANDLEVIDGRLTGRLEGRVVDRARKGELLAELAGRAGIPLAQTVAVGDGANDLDMLGRAGLGIAFNAKKVLRDVADATISVPYLDVVLFLLGVGRSDVEREQLTRADPPKAVE</sequence>
<keyword evidence="5" id="KW-0028">Amino-acid biosynthesis</keyword>
<dbReference type="GO" id="GO:0000287">
    <property type="term" value="F:magnesium ion binding"/>
    <property type="evidence" value="ECO:0007669"/>
    <property type="project" value="TreeGrafter"/>
</dbReference>
<dbReference type="InterPro" id="IPR036412">
    <property type="entry name" value="HAD-like_sf"/>
</dbReference>
<dbReference type="eggNOG" id="COG0560">
    <property type="taxonomic scope" value="Bacteria"/>
</dbReference>
<dbReference type="InterPro" id="IPR023214">
    <property type="entry name" value="HAD_sf"/>
</dbReference>
<organism evidence="16 17">
    <name type="scientific">Candidatus Neomicrothrix parvicella RN1</name>
    <dbReference type="NCBI Taxonomy" id="1229780"/>
    <lineage>
        <taxon>Bacteria</taxon>
        <taxon>Bacillati</taxon>
        <taxon>Actinomycetota</taxon>
        <taxon>Acidimicrobiia</taxon>
        <taxon>Acidimicrobiales</taxon>
        <taxon>Microthrixaceae</taxon>
        <taxon>Candidatus Neomicrothrix</taxon>
    </lineage>
</organism>
<keyword evidence="8" id="KW-0460">Magnesium</keyword>
<evidence type="ECO:0000313" key="16">
    <source>
        <dbReference type="EMBL" id="CCM64097.1"/>
    </source>
</evidence>
<dbReference type="InterPro" id="IPR050582">
    <property type="entry name" value="HAD-like_SerB"/>
</dbReference>
<dbReference type="GO" id="GO:0006564">
    <property type="term" value="P:L-serine biosynthetic process"/>
    <property type="evidence" value="ECO:0007669"/>
    <property type="project" value="UniProtKB-KW"/>
</dbReference>
<dbReference type="PANTHER" id="PTHR43344">
    <property type="entry name" value="PHOSPHOSERINE PHOSPHATASE"/>
    <property type="match status" value="1"/>
</dbReference>
<dbReference type="Pfam" id="PF12710">
    <property type="entry name" value="HAD"/>
    <property type="match status" value="1"/>
</dbReference>
<proteinExistence type="inferred from homology"/>
<evidence type="ECO:0000256" key="6">
    <source>
        <dbReference type="ARBA" id="ARBA00022723"/>
    </source>
</evidence>
<dbReference type="RefSeq" id="WP_012227680.1">
    <property type="nucleotide sequence ID" value="NZ_HG422565.1"/>
</dbReference>
<gene>
    <name evidence="16" type="primary">serB</name>
    <name evidence="16" type="ORF">BN381_330082</name>
</gene>
<reference evidence="16 17" key="1">
    <citation type="journal article" date="2013" name="ISME J.">
        <title>Metabolic model for the filamentous 'Candidatus Microthrix parvicella' based on genomic and metagenomic analyses.</title>
        <authorList>
            <person name="Jon McIlroy S."/>
            <person name="Kristiansen R."/>
            <person name="Albertsen M."/>
            <person name="Michael Karst S."/>
            <person name="Rossetti S."/>
            <person name="Lund Nielsen J."/>
            <person name="Tandoi V."/>
            <person name="James Seviour R."/>
            <person name="Nielsen P.H."/>
        </authorList>
    </citation>
    <scope>NUCLEOTIDE SEQUENCE [LARGE SCALE GENOMIC DNA]</scope>
    <source>
        <strain evidence="16 17">RN1</strain>
    </source>
</reference>
<dbReference type="Gene3D" id="3.30.70.260">
    <property type="match status" value="2"/>
</dbReference>
<comment type="catalytic activity">
    <reaction evidence="12">
        <text>O-phospho-D-serine + H2O = D-serine + phosphate</text>
        <dbReference type="Rhea" id="RHEA:24873"/>
        <dbReference type="ChEBI" id="CHEBI:15377"/>
        <dbReference type="ChEBI" id="CHEBI:35247"/>
        <dbReference type="ChEBI" id="CHEBI:43474"/>
        <dbReference type="ChEBI" id="CHEBI:58680"/>
        <dbReference type="EC" id="3.1.3.3"/>
    </reaction>
</comment>
<feature type="active site" description="Proton donor" evidence="13">
    <location>
        <position position="177"/>
    </location>
</feature>
<dbReference type="Pfam" id="PF21086">
    <property type="entry name" value="ACT_PSP_2"/>
    <property type="match status" value="1"/>
</dbReference>
<evidence type="ECO:0000256" key="9">
    <source>
        <dbReference type="ARBA" id="ARBA00023299"/>
    </source>
</evidence>
<dbReference type="InterPro" id="IPR045865">
    <property type="entry name" value="ACT-like_dom_sf"/>
</dbReference>
<dbReference type="InterPro" id="IPR004469">
    <property type="entry name" value="PSP"/>
</dbReference>